<accession>A0ACD3R8Y1</accession>
<protein>
    <submittedName>
        <fullName evidence="1">Uncharacterized protein</fullName>
    </submittedName>
</protein>
<organism evidence="1 2">
    <name type="scientific">Larimichthys crocea</name>
    <name type="common">Large yellow croaker</name>
    <name type="synonym">Pseudosciaena crocea</name>
    <dbReference type="NCBI Taxonomy" id="215358"/>
    <lineage>
        <taxon>Eukaryota</taxon>
        <taxon>Metazoa</taxon>
        <taxon>Chordata</taxon>
        <taxon>Craniata</taxon>
        <taxon>Vertebrata</taxon>
        <taxon>Euteleostomi</taxon>
        <taxon>Actinopterygii</taxon>
        <taxon>Neopterygii</taxon>
        <taxon>Teleostei</taxon>
        <taxon>Neoteleostei</taxon>
        <taxon>Acanthomorphata</taxon>
        <taxon>Eupercaria</taxon>
        <taxon>Sciaenidae</taxon>
        <taxon>Larimichthys</taxon>
    </lineage>
</organism>
<gene>
    <name evidence="1" type="ORF">E3U43_013335</name>
</gene>
<sequence length="116" mass="12949">MSLYPSLEDLKVDKVIRAQAQFAQTTTPMPAITEGTYQAQPTMAAMPASAELALSHHGDKLWQLYWDRASWEKEKGGRVGGVHLKRRGGREEGETLGEIDGRSLFLWCGGEKQREC</sequence>
<proteinExistence type="predicted"/>
<evidence type="ECO:0000313" key="1">
    <source>
        <dbReference type="EMBL" id="TMS16042.1"/>
    </source>
</evidence>
<dbReference type="EMBL" id="CM011681">
    <property type="protein sequence ID" value="TMS16042.1"/>
    <property type="molecule type" value="Genomic_DNA"/>
</dbReference>
<name>A0ACD3R8Y1_LARCR</name>
<comment type="caution">
    <text evidence="1">The sequence shown here is derived from an EMBL/GenBank/DDBJ whole genome shotgun (WGS) entry which is preliminary data.</text>
</comment>
<keyword evidence="2" id="KW-1185">Reference proteome</keyword>
<evidence type="ECO:0000313" key="2">
    <source>
        <dbReference type="Proteomes" id="UP000793456"/>
    </source>
</evidence>
<dbReference type="Proteomes" id="UP000793456">
    <property type="component" value="Chromosome VIII"/>
</dbReference>
<reference evidence="1" key="1">
    <citation type="submission" date="2018-11" db="EMBL/GenBank/DDBJ databases">
        <title>The sequence and de novo assembly of Larimichthys crocea genome using PacBio and Hi-C technologies.</title>
        <authorList>
            <person name="Xu P."/>
            <person name="Chen B."/>
            <person name="Zhou Z."/>
            <person name="Ke Q."/>
            <person name="Wu Y."/>
            <person name="Bai H."/>
            <person name="Pu F."/>
        </authorList>
    </citation>
    <scope>NUCLEOTIDE SEQUENCE</scope>
    <source>
        <tissue evidence="1">Muscle</tissue>
    </source>
</reference>